<evidence type="ECO:0000313" key="2">
    <source>
        <dbReference type="EMBL" id="KAG8064116.1"/>
    </source>
</evidence>
<dbReference type="EMBL" id="JAAALK010000285">
    <property type="protein sequence ID" value="KAG8064116.1"/>
    <property type="molecule type" value="Genomic_DNA"/>
</dbReference>
<accession>A0A8J5SY14</accession>
<gene>
    <name evidence="2" type="ORF">GUJ93_ZPchr0004g40158</name>
</gene>
<dbReference type="Pfam" id="PF13968">
    <property type="entry name" value="DUF4220"/>
    <property type="match status" value="1"/>
</dbReference>
<organism evidence="2 3">
    <name type="scientific">Zizania palustris</name>
    <name type="common">Northern wild rice</name>
    <dbReference type="NCBI Taxonomy" id="103762"/>
    <lineage>
        <taxon>Eukaryota</taxon>
        <taxon>Viridiplantae</taxon>
        <taxon>Streptophyta</taxon>
        <taxon>Embryophyta</taxon>
        <taxon>Tracheophyta</taxon>
        <taxon>Spermatophyta</taxon>
        <taxon>Magnoliopsida</taxon>
        <taxon>Liliopsida</taxon>
        <taxon>Poales</taxon>
        <taxon>Poaceae</taxon>
        <taxon>BOP clade</taxon>
        <taxon>Oryzoideae</taxon>
        <taxon>Oryzeae</taxon>
        <taxon>Zizaniinae</taxon>
        <taxon>Zizania</taxon>
    </lineage>
</organism>
<sequence length="210" mass="24136">MKAHALFDICKNSIVDSAADTELDTDKLTLFSLDWKQLCRVMEMELSLMYDFLYTKAYVIHTWRGYCIRFISPVFTAVSLVLVELSNKSGRHLRSDVVITRVLLVATIVLETASLVKSLGSTWTNFFSAKNKTIFFARPDHLKQRSCLLLQPSFEPPNRRTSPPTAAADYTFPRQPEKVQPYLNSPQHYLLYDPRVMFWVFWVVASSGDL</sequence>
<dbReference type="InterPro" id="IPR025315">
    <property type="entry name" value="DUF4220"/>
</dbReference>
<feature type="domain" description="DUF4220" evidence="1">
    <location>
        <begin position="2"/>
        <end position="128"/>
    </location>
</feature>
<dbReference type="Proteomes" id="UP000729402">
    <property type="component" value="Unassembled WGS sequence"/>
</dbReference>
<reference evidence="2" key="1">
    <citation type="journal article" date="2021" name="bioRxiv">
        <title>Whole Genome Assembly and Annotation of Northern Wild Rice, Zizania palustris L., Supports a Whole Genome Duplication in the Zizania Genus.</title>
        <authorList>
            <person name="Haas M."/>
            <person name="Kono T."/>
            <person name="Macchietto M."/>
            <person name="Millas R."/>
            <person name="McGilp L."/>
            <person name="Shao M."/>
            <person name="Duquette J."/>
            <person name="Hirsch C.N."/>
            <person name="Kimball J."/>
        </authorList>
    </citation>
    <scope>NUCLEOTIDE SEQUENCE</scope>
    <source>
        <tissue evidence="2">Fresh leaf tissue</tissue>
    </source>
</reference>
<dbReference type="PANTHER" id="PTHR31325">
    <property type="entry name" value="OS01G0798800 PROTEIN-RELATED"/>
    <property type="match status" value="1"/>
</dbReference>
<name>A0A8J5SY14_ZIZPA</name>
<dbReference type="AlphaFoldDB" id="A0A8J5SY14"/>
<proteinExistence type="predicted"/>
<keyword evidence="3" id="KW-1185">Reference proteome</keyword>
<dbReference type="OrthoDB" id="695732at2759"/>
<evidence type="ECO:0000313" key="3">
    <source>
        <dbReference type="Proteomes" id="UP000729402"/>
    </source>
</evidence>
<reference evidence="2" key="2">
    <citation type="submission" date="2021-02" db="EMBL/GenBank/DDBJ databases">
        <authorList>
            <person name="Kimball J.A."/>
            <person name="Haas M.W."/>
            <person name="Macchietto M."/>
            <person name="Kono T."/>
            <person name="Duquette J."/>
            <person name="Shao M."/>
        </authorList>
    </citation>
    <scope>NUCLEOTIDE SEQUENCE</scope>
    <source>
        <tissue evidence="2">Fresh leaf tissue</tissue>
    </source>
</reference>
<protein>
    <recommendedName>
        <fullName evidence="1">DUF4220 domain-containing protein</fullName>
    </recommendedName>
</protein>
<evidence type="ECO:0000259" key="1">
    <source>
        <dbReference type="Pfam" id="PF13968"/>
    </source>
</evidence>
<comment type="caution">
    <text evidence="2">The sequence shown here is derived from an EMBL/GenBank/DDBJ whole genome shotgun (WGS) entry which is preliminary data.</text>
</comment>